<reference evidence="4 5" key="1">
    <citation type="submission" date="2012-05" db="EMBL/GenBank/DDBJ databases">
        <authorList>
            <person name="Weinstock G."/>
            <person name="Sodergren E."/>
            <person name="Lobos E.A."/>
            <person name="Fulton L."/>
            <person name="Fulton R."/>
            <person name="Courtney L."/>
            <person name="Fronick C."/>
            <person name="O'Laughlin M."/>
            <person name="Godfrey J."/>
            <person name="Wilson R.M."/>
            <person name="Miner T."/>
            <person name="Farmer C."/>
            <person name="Delehaunty K."/>
            <person name="Cordes M."/>
            <person name="Minx P."/>
            <person name="Tomlinson C."/>
            <person name="Chen J."/>
            <person name="Wollam A."/>
            <person name="Pepin K.H."/>
            <person name="Bhonagiri V."/>
            <person name="Zhang X."/>
            <person name="Suruliraj S."/>
            <person name="Warren W."/>
            <person name="Mitreva M."/>
            <person name="Mardis E.R."/>
            <person name="Wilson R.K."/>
        </authorList>
    </citation>
    <scope>NUCLEOTIDE SEQUENCE [LARGE SCALE GENOMIC DNA]</scope>
    <source>
        <strain evidence="4 5">F0037</strain>
    </source>
</reference>
<dbReference type="SUPFAM" id="SSF54184">
    <property type="entry name" value="Penicillin-binding protein 2x (pbp-2x), c-terminal domain"/>
    <property type="match status" value="1"/>
</dbReference>
<dbReference type="RefSeq" id="WP_005468513.1">
    <property type="nucleotide sequence ID" value="NZ_KB291042.1"/>
</dbReference>
<dbReference type="Pfam" id="PF03793">
    <property type="entry name" value="PASTA"/>
    <property type="match status" value="1"/>
</dbReference>
<dbReference type="HOGENOM" id="CLU_061566_3_0_10"/>
<keyword evidence="2" id="KW-1133">Transmembrane helix</keyword>
<dbReference type="SMART" id="SM00740">
    <property type="entry name" value="PASTA"/>
    <property type="match status" value="2"/>
</dbReference>
<dbReference type="EMBL" id="AMEQ01000012">
    <property type="protein sequence ID" value="EKY02624.1"/>
    <property type="molecule type" value="Genomic_DNA"/>
</dbReference>
<dbReference type="Proteomes" id="UP000010408">
    <property type="component" value="Unassembled WGS sequence"/>
</dbReference>
<evidence type="ECO:0000256" key="2">
    <source>
        <dbReference type="SAM" id="Phobius"/>
    </source>
</evidence>
<keyword evidence="2" id="KW-0472">Membrane</keyword>
<evidence type="ECO:0000259" key="3">
    <source>
        <dbReference type="PROSITE" id="PS51178"/>
    </source>
</evidence>
<dbReference type="AlphaFoldDB" id="L1NGI7"/>
<gene>
    <name evidence="4" type="ORF">HMPREF9134_00360</name>
</gene>
<dbReference type="InterPro" id="IPR005543">
    <property type="entry name" value="PASTA_dom"/>
</dbReference>
<evidence type="ECO:0000313" key="5">
    <source>
        <dbReference type="Proteomes" id="UP000010408"/>
    </source>
</evidence>
<dbReference type="CDD" id="cd06577">
    <property type="entry name" value="PASTA_pknB"/>
    <property type="match status" value="1"/>
</dbReference>
<dbReference type="eggNOG" id="COG2815">
    <property type="taxonomic scope" value="Bacteria"/>
</dbReference>
<organism evidence="4 5">
    <name type="scientific">Porphyromonas catoniae F0037</name>
    <dbReference type="NCBI Taxonomy" id="1127696"/>
    <lineage>
        <taxon>Bacteria</taxon>
        <taxon>Pseudomonadati</taxon>
        <taxon>Bacteroidota</taxon>
        <taxon>Bacteroidia</taxon>
        <taxon>Bacteroidales</taxon>
        <taxon>Porphyromonadaceae</taxon>
        <taxon>Porphyromonas</taxon>
    </lineage>
</organism>
<feature type="region of interest" description="Disordered" evidence="1">
    <location>
        <begin position="201"/>
        <end position="226"/>
    </location>
</feature>
<protein>
    <submittedName>
        <fullName evidence="4">PASTA domain protein</fullName>
    </submittedName>
</protein>
<sequence length="226" mass="24934">MTNLKKKLFRKDSLLTHVLVMVLISIVFILLLTFGLDLYTKHGNSIVVPDLRGKTLEEARAILKEADLDFEINDSTFSKTARPGTIRDVVPSPGSRVKSGRILFISINGFSPRKQTIPIYKDQSARQILALLRGLGFESVEQRVVPGGYIGSVVGLQTPDGRSVEPGAQVSIDTKLILLVSGQTVDTLGLDRLIEGYGQEGRMDSTMLPPNPNQQKRDSSVSNDWW</sequence>
<proteinExistence type="predicted"/>
<comment type="caution">
    <text evidence="4">The sequence shown here is derived from an EMBL/GenBank/DDBJ whole genome shotgun (WGS) entry which is preliminary data.</text>
</comment>
<dbReference type="STRING" id="1127696.HMPREF9134_00360"/>
<dbReference type="PATRIC" id="fig|1127696.3.peg.308"/>
<feature type="domain" description="PASTA" evidence="3">
    <location>
        <begin position="43"/>
        <end position="109"/>
    </location>
</feature>
<evidence type="ECO:0000256" key="1">
    <source>
        <dbReference type="SAM" id="MobiDB-lite"/>
    </source>
</evidence>
<dbReference type="PROSITE" id="PS51178">
    <property type="entry name" value="PASTA"/>
    <property type="match status" value="2"/>
</dbReference>
<evidence type="ECO:0000313" key="4">
    <source>
        <dbReference type="EMBL" id="EKY02624.1"/>
    </source>
</evidence>
<keyword evidence="2" id="KW-0812">Transmembrane</keyword>
<name>L1NGI7_9PORP</name>
<feature type="transmembrane region" description="Helical" evidence="2">
    <location>
        <begin position="14"/>
        <end position="36"/>
    </location>
</feature>
<dbReference type="Gene3D" id="3.30.10.20">
    <property type="match status" value="1"/>
</dbReference>
<accession>L1NGI7</accession>
<feature type="domain" description="PASTA" evidence="3">
    <location>
        <begin position="111"/>
        <end position="182"/>
    </location>
</feature>